<proteinExistence type="inferred from homology"/>
<evidence type="ECO:0000256" key="7">
    <source>
        <dbReference type="ARBA" id="ARBA00037368"/>
    </source>
</evidence>
<dbReference type="FunFam" id="3.90.1200.10:FF:000007">
    <property type="entry name" value="hydroxylysine kinase isoform X1"/>
    <property type="match status" value="1"/>
</dbReference>
<keyword evidence="3" id="KW-0963">Cytoplasm</keyword>
<evidence type="ECO:0000256" key="9">
    <source>
        <dbReference type="ARBA" id="ARBA00040505"/>
    </source>
</evidence>
<keyword evidence="5" id="KW-0418">Kinase</keyword>
<dbReference type="Pfam" id="PF01636">
    <property type="entry name" value="APH"/>
    <property type="match status" value="1"/>
</dbReference>
<dbReference type="GO" id="GO:0047992">
    <property type="term" value="F:hydroxylysine kinase activity"/>
    <property type="evidence" value="ECO:0007669"/>
    <property type="project" value="UniProtKB-EC"/>
</dbReference>
<dbReference type="Gene3D" id="3.90.1200.10">
    <property type="match status" value="1"/>
</dbReference>
<reference evidence="11" key="1">
    <citation type="submission" date="2021-01" db="EMBL/GenBank/DDBJ databases">
        <authorList>
            <person name="Zahm M."/>
            <person name="Roques C."/>
            <person name="Cabau C."/>
            <person name="Klopp C."/>
            <person name="Donnadieu C."/>
            <person name="Jouanno E."/>
            <person name="Lampietro C."/>
            <person name="Louis A."/>
            <person name="Herpin A."/>
            <person name="Echchiki A."/>
            <person name="Berthelot C."/>
            <person name="Parey E."/>
            <person name="Roest-Crollius H."/>
            <person name="Braasch I."/>
            <person name="Postlethwait J."/>
            <person name="Bobe J."/>
            <person name="Montfort J."/>
            <person name="Bouchez O."/>
            <person name="Begum T."/>
            <person name="Mejri S."/>
            <person name="Adams A."/>
            <person name="Chen W.-J."/>
            <person name="Guiguen Y."/>
        </authorList>
    </citation>
    <scope>NUCLEOTIDE SEQUENCE</scope>
    <source>
        <strain evidence="11">YG-15Mar2019-1</strain>
        <tissue evidence="11">Brain</tissue>
    </source>
</reference>
<evidence type="ECO:0000313" key="12">
    <source>
        <dbReference type="Proteomes" id="UP001046870"/>
    </source>
</evidence>
<evidence type="ECO:0000256" key="3">
    <source>
        <dbReference type="ARBA" id="ARBA00022490"/>
    </source>
</evidence>
<keyword evidence="12" id="KW-1185">Reference proteome</keyword>
<evidence type="ECO:0000256" key="4">
    <source>
        <dbReference type="ARBA" id="ARBA00022679"/>
    </source>
</evidence>
<feature type="domain" description="Aminoglycoside phosphotransferase" evidence="10">
    <location>
        <begin position="28"/>
        <end position="267"/>
    </location>
</feature>
<accession>A0A9D3TCY2</accession>
<comment type="caution">
    <text evidence="11">The sequence shown here is derived from an EMBL/GenBank/DDBJ whole genome shotgun (WGS) entry which is preliminary data.</text>
</comment>
<comment type="similarity">
    <text evidence="2">Belongs to the aminoglycoside phosphotransferase family.</text>
</comment>
<dbReference type="AlphaFoldDB" id="A0A9D3TCY2"/>
<keyword evidence="4" id="KW-0808">Transferase</keyword>
<evidence type="ECO:0000256" key="6">
    <source>
        <dbReference type="ARBA" id="ARBA00036820"/>
    </source>
</evidence>
<evidence type="ECO:0000259" key="10">
    <source>
        <dbReference type="Pfam" id="PF01636"/>
    </source>
</evidence>
<dbReference type="PANTHER" id="PTHR21064:SF1">
    <property type="entry name" value="HYDROXYLYSINE KINASE"/>
    <property type="match status" value="1"/>
</dbReference>
<name>A0A9D3TCY2_MEGAT</name>
<dbReference type="EC" id="2.7.1.81" evidence="8"/>
<evidence type="ECO:0000256" key="2">
    <source>
        <dbReference type="ARBA" id="ARBA00006219"/>
    </source>
</evidence>
<dbReference type="GO" id="GO:0005737">
    <property type="term" value="C:cytoplasm"/>
    <property type="evidence" value="ECO:0007669"/>
    <property type="project" value="UniProtKB-SubCell"/>
</dbReference>
<dbReference type="InterPro" id="IPR050249">
    <property type="entry name" value="Pseudomonas-type_ThrB"/>
</dbReference>
<organism evidence="11 12">
    <name type="scientific">Megalops atlanticus</name>
    <name type="common">Tarpon</name>
    <name type="synonym">Clupea gigantea</name>
    <dbReference type="NCBI Taxonomy" id="7932"/>
    <lineage>
        <taxon>Eukaryota</taxon>
        <taxon>Metazoa</taxon>
        <taxon>Chordata</taxon>
        <taxon>Craniata</taxon>
        <taxon>Vertebrata</taxon>
        <taxon>Euteleostomi</taxon>
        <taxon>Actinopterygii</taxon>
        <taxon>Neopterygii</taxon>
        <taxon>Teleostei</taxon>
        <taxon>Elopiformes</taxon>
        <taxon>Megalopidae</taxon>
        <taxon>Megalops</taxon>
    </lineage>
</organism>
<comment type="function">
    <text evidence="7">Catalyzes the GTP-dependent phosphorylation of 5-hydroxy-L-lysine.</text>
</comment>
<evidence type="ECO:0000313" key="11">
    <source>
        <dbReference type="EMBL" id="KAG7488123.1"/>
    </source>
</evidence>
<protein>
    <recommendedName>
        <fullName evidence="9">Hydroxylysine kinase</fullName>
        <ecNumber evidence="8">2.7.1.81</ecNumber>
    </recommendedName>
</protein>
<evidence type="ECO:0000256" key="5">
    <source>
        <dbReference type="ARBA" id="ARBA00022777"/>
    </source>
</evidence>
<dbReference type="EMBL" id="JAFDVH010000002">
    <property type="protein sequence ID" value="KAG7488123.1"/>
    <property type="molecule type" value="Genomic_DNA"/>
</dbReference>
<dbReference type="PANTHER" id="PTHR21064">
    <property type="entry name" value="AMINOGLYCOSIDE PHOSPHOTRANSFERASE DOMAIN-CONTAINING PROTEIN-RELATED"/>
    <property type="match status" value="1"/>
</dbReference>
<dbReference type="InterPro" id="IPR011009">
    <property type="entry name" value="Kinase-like_dom_sf"/>
</dbReference>
<dbReference type="InterPro" id="IPR002575">
    <property type="entry name" value="Aminoglycoside_PTrfase"/>
</dbReference>
<evidence type="ECO:0000256" key="1">
    <source>
        <dbReference type="ARBA" id="ARBA00004496"/>
    </source>
</evidence>
<comment type="catalytic activity">
    <reaction evidence="6">
        <text>(5R)-5-hydroxy-L-lysine + GTP = (5R)-5-phosphooxy-L-lysine + GDP + H(+)</text>
        <dbReference type="Rhea" id="RHEA:19049"/>
        <dbReference type="ChEBI" id="CHEBI:15378"/>
        <dbReference type="ChEBI" id="CHEBI:37565"/>
        <dbReference type="ChEBI" id="CHEBI:57882"/>
        <dbReference type="ChEBI" id="CHEBI:58189"/>
        <dbReference type="ChEBI" id="CHEBI:58357"/>
        <dbReference type="EC" id="2.7.1.81"/>
    </reaction>
</comment>
<evidence type="ECO:0000256" key="8">
    <source>
        <dbReference type="ARBA" id="ARBA00038873"/>
    </source>
</evidence>
<sequence length="353" mass="39979">MSVKPKLSRSHVSELVGRLFGMSTSQIHPLPSYYDQNFYVLVNDGRAYVMKIMNSLDSQNLTLLELQTHAMDFLHQRGIPAQTALPTLTGQMMSLEDIDCGSGCQKYLVRLLTYLPGTTIAKVHCSPQILYQAGKMAATMDKVLLEMEHPNLWALQRENFIWNPRNLPLLEPYLHVMDGDPVQQVVKEVIEAFKRQVLPNLGSFRKCIIHGDFSDLNVLIEPSGPAAYKISGILDFGHMSNGYYVFELAITIMYMMIESPDPIEVGGPVLAGWESVIPLNEAERNALYLLVLGRFCQSLVMGRYNATLQPENKEYLMTTAKNGSRHLMRLWELGKEEVEMRWIQGAGMFSDMR</sequence>
<dbReference type="SUPFAM" id="SSF56112">
    <property type="entry name" value="Protein kinase-like (PK-like)"/>
    <property type="match status" value="1"/>
</dbReference>
<dbReference type="Proteomes" id="UP001046870">
    <property type="component" value="Chromosome 2"/>
</dbReference>
<comment type="subcellular location">
    <subcellularLocation>
        <location evidence="1">Cytoplasm</location>
    </subcellularLocation>
</comment>
<dbReference type="OrthoDB" id="9973935at2759"/>
<gene>
    <name evidence="11" type="ORF">MATL_G00031190</name>
</gene>